<keyword evidence="1" id="KW-0812">Transmembrane</keyword>
<evidence type="ECO:0000313" key="2">
    <source>
        <dbReference type="EMBL" id="OLQ13174.1"/>
    </source>
</evidence>
<dbReference type="Proteomes" id="UP000186817">
    <property type="component" value="Unassembled WGS sequence"/>
</dbReference>
<dbReference type="OrthoDB" id="470850at2759"/>
<comment type="caution">
    <text evidence="2">The sequence shown here is derived from an EMBL/GenBank/DDBJ whole genome shotgun (WGS) entry which is preliminary data.</text>
</comment>
<keyword evidence="1" id="KW-0472">Membrane</keyword>
<sequence length="218" mass="23905">MQAERKCFFRVHTTVHDGLLLNSLEPDVRTVNAAIGASHDDWRHVLWTLWCWGTGTAVTVGAMMKVWMSRRSAPMSAVAIVEACRMLRDTSEAEKIVESLICKLRALLHPEVLTQSGSSQRRAWIGILATGAASFNTVATAMAGAAAWLHGLRLLMEQRSSAARRDLVGLGSCLNGFSQAALWEMASSLFADLHRLTLRADEDVRRIHAKSGVPLLAE</sequence>
<proteinExistence type="predicted"/>
<evidence type="ECO:0000313" key="3">
    <source>
        <dbReference type="Proteomes" id="UP000186817"/>
    </source>
</evidence>
<feature type="transmembrane region" description="Helical" evidence="1">
    <location>
        <begin position="123"/>
        <end position="149"/>
    </location>
</feature>
<name>A0A1Q9F0B1_SYMMI</name>
<keyword evidence="1" id="KW-1133">Transmembrane helix</keyword>
<protein>
    <submittedName>
        <fullName evidence="2">Uncharacterized protein</fullName>
    </submittedName>
</protein>
<reference evidence="2 3" key="1">
    <citation type="submission" date="2016-02" db="EMBL/GenBank/DDBJ databases">
        <title>Genome analysis of coral dinoflagellate symbionts highlights evolutionary adaptations to a symbiotic lifestyle.</title>
        <authorList>
            <person name="Aranda M."/>
            <person name="Li Y."/>
            <person name="Liew Y.J."/>
            <person name="Baumgarten S."/>
            <person name="Simakov O."/>
            <person name="Wilson M."/>
            <person name="Piel J."/>
            <person name="Ashoor H."/>
            <person name="Bougouffa S."/>
            <person name="Bajic V.B."/>
            <person name="Ryu T."/>
            <person name="Ravasi T."/>
            <person name="Bayer T."/>
            <person name="Micklem G."/>
            <person name="Kim H."/>
            <person name="Bhak J."/>
            <person name="Lajeunesse T.C."/>
            <person name="Voolstra C.R."/>
        </authorList>
    </citation>
    <scope>NUCLEOTIDE SEQUENCE [LARGE SCALE GENOMIC DNA]</scope>
    <source>
        <strain evidence="2 3">CCMP2467</strain>
    </source>
</reference>
<organism evidence="2 3">
    <name type="scientific">Symbiodinium microadriaticum</name>
    <name type="common">Dinoflagellate</name>
    <name type="synonym">Zooxanthella microadriatica</name>
    <dbReference type="NCBI Taxonomy" id="2951"/>
    <lineage>
        <taxon>Eukaryota</taxon>
        <taxon>Sar</taxon>
        <taxon>Alveolata</taxon>
        <taxon>Dinophyceae</taxon>
        <taxon>Suessiales</taxon>
        <taxon>Symbiodiniaceae</taxon>
        <taxon>Symbiodinium</taxon>
    </lineage>
</organism>
<accession>A0A1Q9F0B1</accession>
<keyword evidence="3" id="KW-1185">Reference proteome</keyword>
<dbReference type="EMBL" id="LSRX01000031">
    <property type="protein sequence ID" value="OLQ13174.1"/>
    <property type="molecule type" value="Genomic_DNA"/>
</dbReference>
<gene>
    <name evidence="2" type="ORF">AK812_SmicGene2787</name>
</gene>
<dbReference type="AlphaFoldDB" id="A0A1Q9F0B1"/>
<evidence type="ECO:0000256" key="1">
    <source>
        <dbReference type="SAM" id="Phobius"/>
    </source>
</evidence>